<evidence type="ECO:0000256" key="1">
    <source>
        <dbReference type="SAM" id="MobiDB-lite"/>
    </source>
</evidence>
<keyword evidence="2" id="KW-0472">Membrane</keyword>
<gene>
    <name evidence="3" type="ORF">METZ01_LOCUS41447</name>
</gene>
<dbReference type="EMBL" id="UINC01001778">
    <property type="protein sequence ID" value="SUZ88593.1"/>
    <property type="molecule type" value="Genomic_DNA"/>
</dbReference>
<proteinExistence type="predicted"/>
<evidence type="ECO:0008006" key="4">
    <source>
        <dbReference type="Google" id="ProtNLM"/>
    </source>
</evidence>
<evidence type="ECO:0000313" key="3">
    <source>
        <dbReference type="EMBL" id="SUZ88593.1"/>
    </source>
</evidence>
<keyword evidence="2" id="KW-1133">Transmembrane helix</keyword>
<dbReference type="InterPro" id="IPR014995">
    <property type="entry name" value="DUF1844"/>
</dbReference>
<sequence>MTQETPTKDEQLFMYLVSTFQSSAWVALGKMKNPMTDKQEQNLEQASFYIDLLDMMQNKMKSNLSEYEEQVLINAVSELKLNYIEEQKKPDKPEKEENENDTPENSSEEE</sequence>
<feature type="compositionally biased region" description="Basic and acidic residues" evidence="1">
    <location>
        <begin position="84"/>
        <end position="95"/>
    </location>
</feature>
<accession>A0A381RHF3</accession>
<name>A0A381RHF3_9ZZZZ</name>
<dbReference type="AlphaFoldDB" id="A0A381RHF3"/>
<feature type="transmembrane region" description="Helical" evidence="2">
    <location>
        <begin position="12"/>
        <end position="28"/>
    </location>
</feature>
<feature type="compositionally biased region" description="Acidic residues" evidence="1">
    <location>
        <begin position="96"/>
        <end position="110"/>
    </location>
</feature>
<evidence type="ECO:0000256" key="2">
    <source>
        <dbReference type="SAM" id="Phobius"/>
    </source>
</evidence>
<reference evidence="3" key="1">
    <citation type="submission" date="2018-05" db="EMBL/GenBank/DDBJ databases">
        <authorList>
            <person name="Lanie J.A."/>
            <person name="Ng W.-L."/>
            <person name="Kazmierczak K.M."/>
            <person name="Andrzejewski T.M."/>
            <person name="Davidsen T.M."/>
            <person name="Wayne K.J."/>
            <person name="Tettelin H."/>
            <person name="Glass J.I."/>
            <person name="Rusch D."/>
            <person name="Podicherti R."/>
            <person name="Tsui H.-C.T."/>
            <person name="Winkler M.E."/>
        </authorList>
    </citation>
    <scope>NUCLEOTIDE SEQUENCE</scope>
</reference>
<organism evidence="3">
    <name type="scientific">marine metagenome</name>
    <dbReference type="NCBI Taxonomy" id="408172"/>
    <lineage>
        <taxon>unclassified sequences</taxon>
        <taxon>metagenomes</taxon>
        <taxon>ecological metagenomes</taxon>
    </lineage>
</organism>
<protein>
    <recommendedName>
        <fullName evidence="4">DUF1844 domain-containing protein</fullName>
    </recommendedName>
</protein>
<dbReference type="Pfam" id="PF08899">
    <property type="entry name" value="DUF1844"/>
    <property type="match status" value="1"/>
</dbReference>
<keyword evidence="2" id="KW-0812">Transmembrane</keyword>
<feature type="region of interest" description="Disordered" evidence="1">
    <location>
        <begin position="84"/>
        <end position="110"/>
    </location>
</feature>